<feature type="compositionally biased region" description="Pro residues" evidence="1">
    <location>
        <begin position="342"/>
        <end position="356"/>
    </location>
</feature>
<feature type="compositionally biased region" description="Acidic residues" evidence="1">
    <location>
        <begin position="191"/>
        <end position="208"/>
    </location>
</feature>
<feature type="compositionally biased region" description="Basic and acidic residues" evidence="1">
    <location>
        <begin position="86"/>
        <end position="97"/>
    </location>
</feature>
<feature type="compositionally biased region" description="Polar residues" evidence="1">
    <location>
        <begin position="247"/>
        <end position="260"/>
    </location>
</feature>
<sequence>MPPEQPPPPPPLPSPWKRRGPKPKPPLERAPRRTKPLERVERSYPRDRKLQVINFLLNHRVYLPLDAPVLHWQAPRSRGGQPADNGAREERRADGKLVRSRPPTYEETAEFFKVPVSTVCGWFHRRERILNPVKRKKAVRKPRPPVPAPGTQHPEAQDAERGAGSVDSSAYVDATLVSILEGSSPVADEQVMSEDGEAMSDDEAEESSDYASVRRDESRVGDIASFEDERATRGPSQDTLGFFEATSPASLRAQSASTLRASDPSAQDIGAAPSRGDGGRATRANRPGERVAGGRDAPSRSTMPAGTQPQATPAKIAQPNPQAQQSPVPQHAGRNPTRIAPAPGPPAPGPVFAPPDPLEEAFRVALRAMGQPQAPVGRPLMPDLRAQYAEEHHHHHAQVPHQHVPPSGTPPCQGPFSQEAPDQVPPHEQTVTVRVSELCEGCRHRILSR</sequence>
<evidence type="ECO:0000256" key="1">
    <source>
        <dbReference type="SAM" id="MobiDB-lite"/>
    </source>
</evidence>
<dbReference type="AlphaFoldDB" id="A0AA38VNX9"/>
<organism evidence="2 3">
    <name type="scientific">Pleurostoma richardsiae</name>
    <dbReference type="NCBI Taxonomy" id="41990"/>
    <lineage>
        <taxon>Eukaryota</taxon>
        <taxon>Fungi</taxon>
        <taxon>Dikarya</taxon>
        <taxon>Ascomycota</taxon>
        <taxon>Pezizomycotina</taxon>
        <taxon>Sordariomycetes</taxon>
        <taxon>Sordariomycetidae</taxon>
        <taxon>Calosphaeriales</taxon>
        <taxon>Pleurostomataceae</taxon>
        <taxon>Pleurostoma</taxon>
    </lineage>
</organism>
<feature type="region of interest" description="Disordered" evidence="1">
    <location>
        <begin position="133"/>
        <end position="167"/>
    </location>
</feature>
<feature type="compositionally biased region" description="Pro residues" evidence="1">
    <location>
        <begin position="1"/>
        <end position="14"/>
    </location>
</feature>
<feature type="region of interest" description="Disordered" evidence="1">
    <location>
        <begin position="73"/>
        <end position="101"/>
    </location>
</feature>
<evidence type="ECO:0000313" key="3">
    <source>
        <dbReference type="Proteomes" id="UP001174694"/>
    </source>
</evidence>
<feature type="compositionally biased region" description="Basic residues" evidence="1">
    <location>
        <begin position="133"/>
        <end position="143"/>
    </location>
</feature>
<accession>A0AA38VNX9</accession>
<feature type="compositionally biased region" description="Polar residues" evidence="1">
    <location>
        <begin position="299"/>
        <end position="311"/>
    </location>
</feature>
<gene>
    <name evidence="2" type="ORF">NKR23_g6492</name>
</gene>
<name>A0AA38VNX9_9PEZI</name>
<protein>
    <submittedName>
        <fullName evidence="2">Uncharacterized protein</fullName>
    </submittedName>
</protein>
<proteinExistence type="predicted"/>
<feature type="region of interest" description="Disordered" evidence="1">
    <location>
        <begin position="182"/>
        <end position="356"/>
    </location>
</feature>
<keyword evidence="3" id="KW-1185">Reference proteome</keyword>
<comment type="caution">
    <text evidence="2">The sequence shown here is derived from an EMBL/GenBank/DDBJ whole genome shotgun (WGS) entry which is preliminary data.</text>
</comment>
<feature type="region of interest" description="Disordered" evidence="1">
    <location>
        <begin position="389"/>
        <end position="429"/>
    </location>
</feature>
<feature type="region of interest" description="Disordered" evidence="1">
    <location>
        <begin position="1"/>
        <end position="42"/>
    </location>
</feature>
<dbReference type="EMBL" id="JANBVO010000019">
    <property type="protein sequence ID" value="KAJ9143337.1"/>
    <property type="molecule type" value="Genomic_DNA"/>
</dbReference>
<reference evidence="2" key="1">
    <citation type="submission" date="2022-07" db="EMBL/GenBank/DDBJ databases">
        <title>Fungi with potential for degradation of polypropylene.</title>
        <authorList>
            <person name="Gostincar C."/>
        </authorList>
    </citation>
    <scope>NUCLEOTIDE SEQUENCE</scope>
    <source>
        <strain evidence="2">EXF-13308</strain>
    </source>
</reference>
<evidence type="ECO:0000313" key="2">
    <source>
        <dbReference type="EMBL" id="KAJ9143337.1"/>
    </source>
</evidence>
<feature type="compositionally biased region" description="Basic and acidic residues" evidence="1">
    <location>
        <begin position="25"/>
        <end position="42"/>
    </location>
</feature>
<dbReference type="Proteomes" id="UP001174694">
    <property type="component" value="Unassembled WGS sequence"/>
</dbReference>
<feature type="compositionally biased region" description="Polar residues" evidence="1">
    <location>
        <begin position="319"/>
        <end position="328"/>
    </location>
</feature>